<reference evidence="4" key="1">
    <citation type="journal article" date="2019" name="Int. J. Syst. Evol. Microbiol.">
        <title>The Global Catalogue of Microorganisms (GCM) 10K type strain sequencing project: providing services to taxonomists for standard genome sequencing and annotation.</title>
        <authorList>
            <consortium name="The Broad Institute Genomics Platform"/>
            <consortium name="The Broad Institute Genome Sequencing Center for Infectious Disease"/>
            <person name="Wu L."/>
            <person name="Ma J."/>
        </authorList>
    </citation>
    <scope>NUCLEOTIDE SEQUENCE [LARGE SCALE GENOMIC DNA]</scope>
    <source>
        <strain evidence="4">DFY41</strain>
    </source>
</reference>
<dbReference type="PANTHER" id="PTHR22674">
    <property type="entry name" value="NTPASE, KAP FAMILY P-LOOP DOMAIN-CONTAINING 1"/>
    <property type="match status" value="1"/>
</dbReference>
<protein>
    <submittedName>
        <fullName evidence="3">P-loop NTPase fold protein</fullName>
    </submittedName>
</protein>
<proteinExistence type="predicted"/>
<dbReference type="InterPro" id="IPR052754">
    <property type="entry name" value="NTPase_KAP_P-loop"/>
</dbReference>
<keyword evidence="4" id="KW-1185">Reference proteome</keyword>
<feature type="domain" description="KAP NTPase" evidence="2">
    <location>
        <begin position="39"/>
        <end position="345"/>
    </location>
</feature>
<evidence type="ECO:0000256" key="1">
    <source>
        <dbReference type="SAM" id="MobiDB-lite"/>
    </source>
</evidence>
<dbReference type="Gene3D" id="3.40.50.300">
    <property type="entry name" value="P-loop containing nucleotide triphosphate hydrolases"/>
    <property type="match status" value="1"/>
</dbReference>
<evidence type="ECO:0000313" key="4">
    <source>
        <dbReference type="Proteomes" id="UP001596087"/>
    </source>
</evidence>
<accession>A0ABW0BPZ0</accession>
<dbReference type="InterPro" id="IPR027417">
    <property type="entry name" value="P-loop_NTPase"/>
</dbReference>
<dbReference type="Pfam" id="PF07693">
    <property type="entry name" value="KAP_NTPase"/>
    <property type="match status" value="1"/>
</dbReference>
<dbReference type="InterPro" id="IPR011646">
    <property type="entry name" value="KAP_P-loop"/>
</dbReference>
<gene>
    <name evidence="3" type="ORF">ACFPGP_22530</name>
</gene>
<dbReference type="PANTHER" id="PTHR22674:SF6">
    <property type="entry name" value="NTPASE KAP FAMILY P-LOOP DOMAIN-CONTAINING PROTEIN 1"/>
    <property type="match status" value="1"/>
</dbReference>
<organism evidence="3 4">
    <name type="scientific">Nocardioides taihuensis</name>
    <dbReference type="NCBI Taxonomy" id="1835606"/>
    <lineage>
        <taxon>Bacteria</taxon>
        <taxon>Bacillati</taxon>
        <taxon>Actinomycetota</taxon>
        <taxon>Actinomycetes</taxon>
        <taxon>Propionibacteriales</taxon>
        <taxon>Nocardioidaceae</taxon>
        <taxon>Nocardioides</taxon>
    </lineage>
</organism>
<dbReference type="Proteomes" id="UP001596087">
    <property type="component" value="Unassembled WGS sequence"/>
</dbReference>
<feature type="region of interest" description="Disordered" evidence="1">
    <location>
        <begin position="398"/>
        <end position="417"/>
    </location>
</feature>
<evidence type="ECO:0000313" key="3">
    <source>
        <dbReference type="EMBL" id="MFC5179469.1"/>
    </source>
</evidence>
<dbReference type="EMBL" id="JBHSKD010000028">
    <property type="protein sequence ID" value="MFC5179469.1"/>
    <property type="molecule type" value="Genomic_DNA"/>
</dbReference>
<comment type="caution">
    <text evidence="3">The sequence shown here is derived from an EMBL/GenBank/DDBJ whole genome shotgun (WGS) entry which is preliminary data.</text>
</comment>
<name>A0ABW0BPZ0_9ACTN</name>
<evidence type="ECO:0000259" key="2">
    <source>
        <dbReference type="Pfam" id="PF07693"/>
    </source>
</evidence>
<sequence>MSASPFRIWDDNPSPIDLLGFDAVVQPVLQASRTPDIGPLAIGVHSPWGGGKSTVLNLLENALREDAKVLVVRSDPWQYDNHHDVRGDLIAEILDQVAAAFKEDATVKAKLNDLRKRLSWGRIGMALGKGALLMQWNPEELVDAFSPRGRADDRSMAGFKKEFAELVDALPDVDRVVVLVDDLDRCIPAAVMATLEGIKLFLAVPRMVFVIAADQDMVRESIAASLGETNRSAAFALRYLEKIVQLPVALPRLGPLDAEAYIGMLLAAEDDPTPAQALALAEHCGQRRDAGLTPFLGGLDTLDWKPSAPTLALAAQLTDGLSADRLANPRQVKRFLNAYGVRRALATARSVPIPPAALMKLLLLEDLHGTSFQTLAATPRPERGALLTAWEAWAKATGKPTAPTVKKSTPSKPAAPPKLPAGIAEDTRHWAASEPSLADVDLASYIDLAASLLNVRSGAQASDATIRLVGDLLGPNDSVREAAAVTLSELAEPEQRAAMELAILQGRKLEDLDRLFEVVITWADRTPALVDLVLAAAEEHYDRLTPGALVNMSQAQQVDSYRPLAERIAADTGHDDMVQTAATMFLED</sequence>
<dbReference type="RefSeq" id="WP_378593677.1">
    <property type="nucleotide sequence ID" value="NZ_JBHSKD010000028.1"/>
</dbReference>
<dbReference type="SUPFAM" id="SSF52540">
    <property type="entry name" value="P-loop containing nucleoside triphosphate hydrolases"/>
    <property type="match status" value="1"/>
</dbReference>